<keyword evidence="3" id="KW-1185">Reference proteome</keyword>
<reference evidence="2 3" key="1">
    <citation type="submission" date="2024-06" db="EMBL/GenBank/DDBJ databases">
        <title>Genomic Encyclopedia of Type Strains, Phase V (KMG-V): Genome sequencing to study the core and pangenomes of soil and plant-associated prokaryotes.</title>
        <authorList>
            <person name="Whitman W."/>
        </authorList>
    </citation>
    <scope>NUCLEOTIDE SEQUENCE [LARGE SCALE GENOMIC DNA]</scope>
    <source>
        <strain evidence="2 3">NE40</strain>
    </source>
</reference>
<evidence type="ECO:0000256" key="1">
    <source>
        <dbReference type="SAM" id="Phobius"/>
    </source>
</evidence>
<feature type="transmembrane region" description="Helical" evidence="1">
    <location>
        <begin position="196"/>
        <end position="218"/>
    </location>
</feature>
<gene>
    <name evidence="2" type="ORF">V5J35_002119</name>
</gene>
<keyword evidence="1" id="KW-1133">Transmembrane helix</keyword>
<proteinExistence type="predicted"/>
<dbReference type="RefSeq" id="WP_354016339.1">
    <property type="nucleotide sequence ID" value="NZ_JBEWTB010000002.1"/>
</dbReference>
<keyword evidence="1" id="KW-0472">Membrane</keyword>
<dbReference type="Proteomes" id="UP001549366">
    <property type="component" value="Unassembled WGS sequence"/>
</dbReference>
<sequence length="244" mass="25516">MINVQPFLSKSQLSSCELILCMAIMLLHSSIVRGSSRENTTILSLIAETSQIIKTPQINYKISVTPEGISATPALEHAPSALISRDFPTSHTVQINGKEHTVTISPDTSGSGLIVQTLASEGAPANQLRGYPVGTVKGKSSFYVKDNSSGATFVATTNETGLNLSIQQAGNKTTDEECAGHKTEDGRCYELSQRAILGLVFGAAAVLAVIVIVLFWRFGCLGGGSGSSFSVAYVADSGEGGGCQ</sequence>
<dbReference type="EMBL" id="JBEWTB010000002">
    <property type="protein sequence ID" value="MET4756927.1"/>
    <property type="molecule type" value="Genomic_DNA"/>
</dbReference>
<comment type="caution">
    <text evidence="2">The sequence shown here is derived from an EMBL/GenBank/DDBJ whole genome shotgun (WGS) entry which is preliminary data.</text>
</comment>
<keyword evidence="1" id="KW-0812">Transmembrane</keyword>
<accession>A0ABV2SGL9</accession>
<evidence type="ECO:0000313" key="2">
    <source>
        <dbReference type="EMBL" id="MET4756927.1"/>
    </source>
</evidence>
<protein>
    <submittedName>
        <fullName evidence="2">Uncharacterized protein</fullName>
    </submittedName>
</protein>
<evidence type="ECO:0000313" key="3">
    <source>
        <dbReference type="Proteomes" id="UP001549366"/>
    </source>
</evidence>
<name>A0ABV2SGL9_9GAMM</name>
<organism evidence="2 3">
    <name type="scientific">Endozoicomonas lisbonensis</name>
    <dbReference type="NCBI Taxonomy" id="3120522"/>
    <lineage>
        <taxon>Bacteria</taxon>
        <taxon>Pseudomonadati</taxon>
        <taxon>Pseudomonadota</taxon>
        <taxon>Gammaproteobacteria</taxon>
        <taxon>Oceanospirillales</taxon>
        <taxon>Endozoicomonadaceae</taxon>
        <taxon>Endozoicomonas</taxon>
    </lineage>
</organism>